<dbReference type="PROSITE" id="PS00373">
    <property type="entry name" value="GART"/>
    <property type="match status" value="1"/>
</dbReference>
<dbReference type="EC" id="2.1.2.2" evidence="6"/>
<reference evidence="8 10" key="1">
    <citation type="submission" date="2015-01" db="EMBL/GenBank/DDBJ databases">
        <title>Genome sequences of high lactate-tolerant strain Salinicoccus roseus W12 with industrial interest.</title>
        <authorList>
            <person name="Wang H."/>
            <person name="Yu B."/>
        </authorList>
    </citation>
    <scope>NUCLEOTIDE SEQUENCE [LARGE SCALE GENOMIC DNA]</scope>
    <source>
        <strain evidence="8 10">W12</strain>
    </source>
</reference>
<dbReference type="EMBL" id="JXII01000010">
    <property type="protein sequence ID" value="KIH69845.1"/>
    <property type="molecule type" value="Genomic_DNA"/>
</dbReference>
<evidence type="ECO:0000259" key="7">
    <source>
        <dbReference type="Pfam" id="PF00551"/>
    </source>
</evidence>
<comment type="function">
    <text evidence="6">Catalyzes the transfer of a formyl group from 10-formyltetrahydrofolate to 5-phospho-ribosyl-glycinamide (GAR), producing 5-phospho-ribosyl-N-formylglycinamide (FGAR) and tetrahydrofolate.</text>
</comment>
<comment type="caution">
    <text evidence="6">Lacks conserved residue(s) required for the propagation of feature annotation.</text>
</comment>
<feature type="binding site" evidence="6">
    <location>
        <begin position="13"/>
        <end position="15"/>
    </location>
    <ligand>
        <name>N(1)-(5-phospho-beta-D-ribosyl)glycinamide</name>
        <dbReference type="ChEBI" id="CHEBI:143788"/>
    </ligand>
</feature>
<dbReference type="GO" id="GO:0004644">
    <property type="term" value="F:phosphoribosylglycinamide formyltransferase activity"/>
    <property type="evidence" value="ECO:0007669"/>
    <property type="project" value="UniProtKB-UniRule"/>
</dbReference>
<evidence type="ECO:0000313" key="10">
    <source>
        <dbReference type="Proteomes" id="UP000031546"/>
    </source>
</evidence>
<dbReference type="PANTHER" id="PTHR43369">
    <property type="entry name" value="PHOSPHORIBOSYLGLYCINAMIDE FORMYLTRANSFERASE"/>
    <property type="match status" value="1"/>
</dbReference>
<dbReference type="PANTHER" id="PTHR43369:SF2">
    <property type="entry name" value="PHOSPHORIBOSYLGLYCINAMIDE FORMYLTRANSFERASE"/>
    <property type="match status" value="1"/>
</dbReference>
<feature type="binding site" evidence="6">
    <location>
        <position position="106"/>
    </location>
    <ligand>
        <name>(6R)-10-formyltetrahydrofolate</name>
        <dbReference type="ChEBI" id="CHEBI:195366"/>
    </ligand>
</feature>
<dbReference type="InterPro" id="IPR004607">
    <property type="entry name" value="GART"/>
</dbReference>
<dbReference type="GeneID" id="77846312"/>
<dbReference type="InterPro" id="IPR001555">
    <property type="entry name" value="GART_AS"/>
</dbReference>
<accession>A0A0C2H7L0</accession>
<dbReference type="GO" id="GO:0006189">
    <property type="term" value="P:'de novo' IMP biosynthetic process"/>
    <property type="evidence" value="ECO:0007669"/>
    <property type="project" value="UniProtKB-UniRule"/>
</dbReference>
<dbReference type="Gene3D" id="3.40.50.170">
    <property type="entry name" value="Formyl transferase, N-terminal domain"/>
    <property type="match status" value="1"/>
</dbReference>
<feature type="site" description="Raises pKa of active site His" evidence="6">
    <location>
        <position position="144"/>
    </location>
</feature>
<reference evidence="9" key="3">
    <citation type="submission" date="2020-04" db="EMBL/GenBank/DDBJ databases">
        <authorList>
            <person name="Tanveer F."/>
            <person name="Xie Y."/>
            <person name="Shinwari Z.K."/>
        </authorList>
    </citation>
    <scope>NUCLEOTIDE SEQUENCE</scope>
    <source>
        <strain evidence="9">MOSEL-ME25</strain>
    </source>
</reference>
<dbReference type="Pfam" id="PF00551">
    <property type="entry name" value="Formyl_trans_N"/>
    <property type="match status" value="1"/>
</dbReference>
<comment type="similarity">
    <text evidence="4 6">Belongs to the GART family.</text>
</comment>
<dbReference type="EMBL" id="JABEVU030000001">
    <property type="protein sequence ID" value="MDB0579307.1"/>
    <property type="molecule type" value="Genomic_DNA"/>
</dbReference>
<keyword evidence="2 6" id="KW-0808">Transferase</keyword>
<dbReference type="OrthoDB" id="9806170at2"/>
<evidence type="ECO:0000256" key="2">
    <source>
        <dbReference type="ARBA" id="ARBA00022679"/>
    </source>
</evidence>
<dbReference type="SUPFAM" id="SSF53328">
    <property type="entry name" value="Formyltransferase"/>
    <property type="match status" value="1"/>
</dbReference>
<evidence type="ECO:0000256" key="1">
    <source>
        <dbReference type="ARBA" id="ARBA00005054"/>
    </source>
</evidence>
<organism evidence="8 10">
    <name type="scientific">Salinicoccus roseus</name>
    <dbReference type="NCBI Taxonomy" id="45670"/>
    <lineage>
        <taxon>Bacteria</taxon>
        <taxon>Bacillati</taxon>
        <taxon>Bacillota</taxon>
        <taxon>Bacilli</taxon>
        <taxon>Bacillales</taxon>
        <taxon>Staphylococcaceae</taxon>
        <taxon>Salinicoccus</taxon>
    </lineage>
</organism>
<evidence type="ECO:0000256" key="4">
    <source>
        <dbReference type="ARBA" id="ARBA00038440"/>
    </source>
</evidence>
<dbReference type="HAMAP" id="MF_01930">
    <property type="entry name" value="PurN"/>
    <property type="match status" value="1"/>
</dbReference>
<dbReference type="UniPathway" id="UPA00074">
    <property type="reaction ID" value="UER00126"/>
</dbReference>
<dbReference type="GO" id="GO:0005829">
    <property type="term" value="C:cytosol"/>
    <property type="evidence" value="ECO:0007669"/>
    <property type="project" value="TreeGrafter"/>
</dbReference>
<feature type="domain" description="Formyl transferase N-terminal" evidence="7">
    <location>
        <begin position="4"/>
        <end position="181"/>
    </location>
</feature>
<reference evidence="9 11" key="4">
    <citation type="submission" date="2022-12" db="EMBL/GenBank/DDBJ databases">
        <title>Genome analysis and biological profiling of marine Salinicoccus roseus MOSEL-ME25.</title>
        <authorList>
            <person name="Mirza F.T."/>
            <person name="Xie Y."/>
            <person name="Shinwari Z.K."/>
        </authorList>
    </citation>
    <scope>NUCLEOTIDE SEQUENCE [LARGE SCALE GENOMIC DNA]</scope>
    <source>
        <strain evidence="9 11">MOSEL-ME25</strain>
    </source>
</reference>
<sequence>MATRVAILASGGGTNFENLAHRAGDIGIEIAVLVTDSADAFAINRAERLGIPYVVHPRGEHSSKSAHESAIIETLRTYDISYVLLAGYMRVLSAGFIESFERSIINVHPSLLPSFKGRDGIRDAYEYGVKVTGVTVHFVDAGIDTGEIIDQMPVMIEAGDTLEAVAHKIHETEYALYPKAIKKVLKERDDEKSTH</sequence>
<dbReference type="InterPro" id="IPR002376">
    <property type="entry name" value="Formyl_transf_N"/>
</dbReference>
<evidence type="ECO:0000256" key="6">
    <source>
        <dbReference type="HAMAP-Rule" id="MF_01930"/>
    </source>
</evidence>
<dbReference type="RefSeq" id="WP_040106910.1">
    <property type="nucleotide sequence ID" value="NZ_JABEVU030000001.1"/>
</dbReference>
<comment type="catalytic activity">
    <reaction evidence="5 6">
        <text>N(1)-(5-phospho-beta-D-ribosyl)glycinamide + (6R)-10-formyltetrahydrofolate = N(2)-formyl-N(1)-(5-phospho-beta-D-ribosyl)glycinamide + (6S)-5,6,7,8-tetrahydrofolate + H(+)</text>
        <dbReference type="Rhea" id="RHEA:15053"/>
        <dbReference type="ChEBI" id="CHEBI:15378"/>
        <dbReference type="ChEBI" id="CHEBI:57453"/>
        <dbReference type="ChEBI" id="CHEBI:143788"/>
        <dbReference type="ChEBI" id="CHEBI:147286"/>
        <dbReference type="ChEBI" id="CHEBI:195366"/>
        <dbReference type="EC" id="2.1.2.2"/>
    </reaction>
</comment>
<protein>
    <recommendedName>
        <fullName evidence="6">Phosphoribosylglycinamide formyltransferase</fullName>
        <ecNumber evidence="6">2.1.2.2</ecNumber>
    </recommendedName>
    <alternativeName>
        <fullName evidence="6">5'-phosphoribosylglycinamide transformylase</fullName>
    </alternativeName>
    <alternativeName>
        <fullName evidence="6">GAR transformylase</fullName>
        <shortName evidence="6">GART</shortName>
    </alternativeName>
</protein>
<dbReference type="Proteomes" id="UP000527860">
    <property type="component" value="Unassembled WGS sequence"/>
</dbReference>
<evidence type="ECO:0000313" key="8">
    <source>
        <dbReference type="EMBL" id="KIH69845.1"/>
    </source>
</evidence>
<reference evidence="11" key="2">
    <citation type="submission" date="2020-04" db="EMBL/GenBank/DDBJ databases">
        <title>Genome analysis and biological profiling of marine Cellulosimicrobium funkei MOSEL-ME6.</title>
        <authorList>
            <person name="Tanveer F."/>
            <person name="Xie Y."/>
            <person name="Shinwari Z.K."/>
        </authorList>
    </citation>
    <scope>NUCLEOTIDE SEQUENCE [LARGE SCALE GENOMIC DNA]</scope>
    <source>
        <strain evidence="11">MOSEL-ME25</strain>
    </source>
</reference>
<dbReference type="STRING" id="45670.SN16_12240"/>
<gene>
    <name evidence="6 9" type="primary">purN</name>
    <name evidence="9" type="ORF">F7P68_0001970</name>
    <name evidence="8" type="ORF">SN16_12240</name>
</gene>
<comment type="caution">
    <text evidence="8">The sequence shown here is derived from an EMBL/GenBank/DDBJ whole genome shotgun (WGS) entry which is preliminary data.</text>
</comment>
<dbReference type="AlphaFoldDB" id="A0A0C2H7L0"/>
<dbReference type="NCBIfam" id="TIGR00639">
    <property type="entry name" value="PurN"/>
    <property type="match status" value="1"/>
</dbReference>
<evidence type="ECO:0000256" key="3">
    <source>
        <dbReference type="ARBA" id="ARBA00022755"/>
    </source>
</evidence>
<feature type="active site" description="Proton donor" evidence="6">
    <location>
        <position position="108"/>
    </location>
</feature>
<feature type="binding site" evidence="6">
    <location>
        <position position="64"/>
    </location>
    <ligand>
        <name>(6R)-10-formyltetrahydrofolate</name>
        <dbReference type="ChEBI" id="CHEBI:195366"/>
    </ligand>
</feature>
<keyword evidence="11" id="KW-1185">Reference proteome</keyword>
<evidence type="ECO:0000256" key="5">
    <source>
        <dbReference type="ARBA" id="ARBA00047664"/>
    </source>
</evidence>
<dbReference type="InterPro" id="IPR036477">
    <property type="entry name" value="Formyl_transf_N_sf"/>
</dbReference>
<evidence type="ECO:0000313" key="9">
    <source>
        <dbReference type="EMBL" id="MDB0579307.1"/>
    </source>
</evidence>
<keyword evidence="3 6" id="KW-0658">Purine biosynthesis</keyword>
<name>A0A0C2H7L0_9STAP</name>
<evidence type="ECO:0000313" key="11">
    <source>
        <dbReference type="Proteomes" id="UP000527860"/>
    </source>
</evidence>
<proteinExistence type="inferred from homology"/>
<dbReference type="Proteomes" id="UP000031546">
    <property type="component" value="Unassembled WGS sequence"/>
</dbReference>
<comment type="pathway">
    <text evidence="1 6">Purine metabolism; IMP biosynthesis via de novo pathway; N(2)-formyl-N(1)-(5-phospho-D-ribosyl)glycinamide from N(1)-(5-phospho-D-ribosyl)glycinamide (10-formyl THF route): step 1/1.</text>
</comment>
<dbReference type="CDD" id="cd08645">
    <property type="entry name" value="FMT_core_GART"/>
    <property type="match status" value="1"/>
</dbReference>